<keyword evidence="2 3" id="KW-0802">TPR repeat</keyword>
<evidence type="ECO:0000256" key="4">
    <source>
        <dbReference type="SAM" id="SignalP"/>
    </source>
</evidence>
<name>A0ABU0L8E1_XANAG</name>
<dbReference type="InterPro" id="IPR019734">
    <property type="entry name" value="TPR_rpt"/>
</dbReference>
<proteinExistence type="predicted"/>
<dbReference type="InterPro" id="IPR051012">
    <property type="entry name" value="CellSynth/LPSAsmb/PSIAsmb"/>
</dbReference>
<protein>
    <submittedName>
        <fullName evidence="5">Tetratricopeptide (TPR) repeat protein</fullName>
    </submittedName>
</protein>
<accession>A0ABU0L8E1</accession>
<dbReference type="PROSITE" id="PS50005">
    <property type="entry name" value="TPR"/>
    <property type="match status" value="1"/>
</dbReference>
<dbReference type="Gene3D" id="1.25.40.10">
    <property type="entry name" value="Tetratricopeptide repeat domain"/>
    <property type="match status" value="3"/>
</dbReference>
<sequence length="580" mass="63262">MKIPRLSSSVALAAGLAAVLHLALPVTARAEAPTDTDLTISGSYLAARFASAERDSDAAVTYLRNLLRLDPRNAEVIERAFFATLVDGQMDEAMKLADRLVKVDRTNRIARLALAVKAIKKSQYQTARTNLSLSVRGPIGDLTATLLAAWTFYGSGNTKGAVELIDRLQGPDWYAPLKALHTGLILDAAGNKKEAGKRLAEAVKLDPGSLRTADAYARWLSRNENDAAAIAALSEFEKAMPNHPLVAAEMKELKAGKALPPLVTTAQEGSAEVLYGLGATLGRQGGEDLALVYLQLATWLDPEHPFASLALADLYEQLKQPQKAIALYETVPAGSPLRRNAEVQLAINLDAIDKPDEARKHLEDIIAADPKDLEAIVALGRIQQSRKMFAECAATYGKAIDLITTPGKGNWALFYFRGICNERSKNWPAAEADLKKALELNPDQPQVLNYLGYSWVDQGINLDQGLDMIRKAVSLRPDDGPIVDSLGWAYYRLGRYDEAVNELERAVELMPQDPVINDHLGDAYWKVGRRLEAGFQWAHARDLKPAPEDLAKIVKKIDNGLDAVDQPAPVRKAEDDKKGG</sequence>
<evidence type="ECO:0000256" key="1">
    <source>
        <dbReference type="ARBA" id="ARBA00022737"/>
    </source>
</evidence>
<evidence type="ECO:0000256" key="3">
    <source>
        <dbReference type="PROSITE-ProRule" id="PRU00339"/>
    </source>
</evidence>
<gene>
    <name evidence="5" type="ORF">QOZ94_000182</name>
</gene>
<evidence type="ECO:0000313" key="6">
    <source>
        <dbReference type="Proteomes" id="UP001241747"/>
    </source>
</evidence>
<keyword evidence="4" id="KW-0732">Signal</keyword>
<dbReference type="EMBL" id="JAUSVY010000001">
    <property type="protein sequence ID" value="MDQ0503412.1"/>
    <property type="molecule type" value="Genomic_DNA"/>
</dbReference>
<dbReference type="Pfam" id="PF13414">
    <property type="entry name" value="TPR_11"/>
    <property type="match status" value="1"/>
</dbReference>
<reference evidence="5 6" key="1">
    <citation type="submission" date="2023-07" db="EMBL/GenBank/DDBJ databases">
        <title>Genomic Encyclopedia of Type Strains, Phase IV (KMG-IV): sequencing the most valuable type-strain genomes for metagenomic binning, comparative biology and taxonomic classification.</title>
        <authorList>
            <person name="Goeker M."/>
        </authorList>
    </citation>
    <scope>NUCLEOTIDE SEQUENCE [LARGE SCALE GENOMIC DNA]</scope>
    <source>
        <strain evidence="5 6">DSM 3770</strain>
    </source>
</reference>
<dbReference type="PROSITE" id="PS50293">
    <property type="entry name" value="TPR_REGION"/>
    <property type="match status" value="1"/>
</dbReference>
<dbReference type="SMART" id="SM00028">
    <property type="entry name" value="TPR"/>
    <property type="match status" value="7"/>
</dbReference>
<feature type="repeat" description="TPR" evidence="3">
    <location>
        <begin position="480"/>
        <end position="513"/>
    </location>
</feature>
<keyword evidence="6" id="KW-1185">Reference proteome</keyword>
<dbReference type="RefSeq" id="WP_307499562.1">
    <property type="nucleotide sequence ID" value="NZ_JABWGX010000003.1"/>
</dbReference>
<organism evidence="5 6">
    <name type="scientific">Xanthobacter agilis</name>
    <dbReference type="NCBI Taxonomy" id="47492"/>
    <lineage>
        <taxon>Bacteria</taxon>
        <taxon>Pseudomonadati</taxon>
        <taxon>Pseudomonadota</taxon>
        <taxon>Alphaproteobacteria</taxon>
        <taxon>Hyphomicrobiales</taxon>
        <taxon>Xanthobacteraceae</taxon>
        <taxon>Xanthobacter</taxon>
    </lineage>
</organism>
<dbReference type="PANTHER" id="PTHR45586">
    <property type="entry name" value="TPR REPEAT-CONTAINING PROTEIN PA4667"/>
    <property type="match status" value="1"/>
</dbReference>
<feature type="signal peptide" evidence="4">
    <location>
        <begin position="1"/>
        <end position="30"/>
    </location>
</feature>
<dbReference type="PANTHER" id="PTHR45586:SF1">
    <property type="entry name" value="LIPOPOLYSACCHARIDE ASSEMBLY PROTEIN B"/>
    <property type="match status" value="1"/>
</dbReference>
<comment type="caution">
    <text evidence="5">The sequence shown here is derived from an EMBL/GenBank/DDBJ whole genome shotgun (WGS) entry which is preliminary data.</text>
</comment>
<dbReference type="Proteomes" id="UP001241747">
    <property type="component" value="Unassembled WGS sequence"/>
</dbReference>
<keyword evidence="1" id="KW-0677">Repeat</keyword>
<dbReference type="InterPro" id="IPR011990">
    <property type="entry name" value="TPR-like_helical_dom_sf"/>
</dbReference>
<dbReference type="SUPFAM" id="SSF48452">
    <property type="entry name" value="TPR-like"/>
    <property type="match status" value="3"/>
</dbReference>
<evidence type="ECO:0000256" key="2">
    <source>
        <dbReference type="ARBA" id="ARBA00022803"/>
    </source>
</evidence>
<evidence type="ECO:0000313" key="5">
    <source>
        <dbReference type="EMBL" id="MDQ0503412.1"/>
    </source>
</evidence>
<feature type="chain" id="PRO_5046391899" evidence="4">
    <location>
        <begin position="31"/>
        <end position="580"/>
    </location>
</feature>